<accession>A0AAN6Q7Z2</accession>
<gene>
    <name evidence="3" type="ORF">N658DRAFT_520498</name>
</gene>
<evidence type="ECO:0000259" key="2">
    <source>
        <dbReference type="Pfam" id="PF00350"/>
    </source>
</evidence>
<dbReference type="InterPro" id="IPR027417">
    <property type="entry name" value="P-loop_NTPase"/>
</dbReference>
<reference evidence="3" key="2">
    <citation type="submission" date="2023-05" db="EMBL/GenBank/DDBJ databases">
        <authorList>
            <consortium name="Lawrence Berkeley National Laboratory"/>
            <person name="Steindorff A."/>
            <person name="Hensen N."/>
            <person name="Bonometti L."/>
            <person name="Westerberg I."/>
            <person name="Brannstrom I.O."/>
            <person name="Guillou S."/>
            <person name="Cros-Aarteil S."/>
            <person name="Calhoun S."/>
            <person name="Haridas S."/>
            <person name="Kuo A."/>
            <person name="Mondo S."/>
            <person name="Pangilinan J."/>
            <person name="Riley R."/>
            <person name="Labutti K."/>
            <person name="Andreopoulos B."/>
            <person name="Lipzen A."/>
            <person name="Chen C."/>
            <person name="Yanf M."/>
            <person name="Daum C."/>
            <person name="Ng V."/>
            <person name="Clum A."/>
            <person name="Ohm R."/>
            <person name="Martin F."/>
            <person name="Silar P."/>
            <person name="Natvig D."/>
            <person name="Lalanne C."/>
            <person name="Gautier V."/>
            <person name="Ament-Velasquez S.L."/>
            <person name="Kruys A."/>
            <person name="Hutchinson M.I."/>
            <person name="Powell A.J."/>
            <person name="Barry K."/>
            <person name="Miller A.N."/>
            <person name="Grigoriev I.V."/>
            <person name="Debuchy R."/>
            <person name="Gladieux P."/>
            <person name="Thoren M.H."/>
            <person name="Johannesson H."/>
        </authorList>
    </citation>
    <scope>NUCLEOTIDE SEQUENCE</scope>
    <source>
        <strain evidence="3">CBS 757.83</strain>
    </source>
</reference>
<proteinExistence type="predicted"/>
<feature type="region of interest" description="Disordered" evidence="1">
    <location>
        <begin position="1"/>
        <end position="31"/>
    </location>
</feature>
<dbReference type="Gene3D" id="3.40.50.300">
    <property type="entry name" value="P-loop containing nucleotide triphosphate hydrolases"/>
    <property type="match status" value="1"/>
</dbReference>
<dbReference type="SUPFAM" id="SSF52540">
    <property type="entry name" value="P-loop containing nucleoside triphosphate hydrolases"/>
    <property type="match status" value="1"/>
</dbReference>
<protein>
    <recommendedName>
        <fullName evidence="2">Dynamin N-terminal domain-containing protein</fullName>
    </recommendedName>
</protein>
<dbReference type="Pfam" id="PF00350">
    <property type="entry name" value="Dynamin_N"/>
    <property type="match status" value="1"/>
</dbReference>
<evidence type="ECO:0000256" key="1">
    <source>
        <dbReference type="SAM" id="MobiDB-lite"/>
    </source>
</evidence>
<dbReference type="PANTHER" id="PTHR36681">
    <property type="entry name" value="NUCLEAR GTPASE, GERMINAL CENTER-ASSOCIATED, TANDEM DUPLICATE 3"/>
    <property type="match status" value="1"/>
</dbReference>
<evidence type="ECO:0000313" key="4">
    <source>
        <dbReference type="Proteomes" id="UP001305647"/>
    </source>
</evidence>
<organism evidence="3 4">
    <name type="scientific">Parathielavia hyrcaniae</name>
    <dbReference type="NCBI Taxonomy" id="113614"/>
    <lineage>
        <taxon>Eukaryota</taxon>
        <taxon>Fungi</taxon>
        <taxon>Dikarya</taxon>
        <taxon>Ascomycota</taxon>
        <taxon>Pezizomycotina</taxon>
        <taxon>Sordariomycetes</taxon>
        <taxon>Sordariomycetidae</taxon>
        <taxon>Sordariales</taxon>
        <taxon>Chaetomiaceae</taxon>
        <taxon>Parathielavia</taxon>
    </lineage>
</organism>
<feature type="domain" description="Dynamin N-terminal" evidence="2">
    <location>
        <begin position="88"/>
        <end position="311"/>
    </location>
</feature>
<sequence length="683" mass="77307">MDDPPADAERPILSEEATTGVDPSSEPFAWTACSDKDTHSRVTYKRQAVDAASSASATFEERCGRELVDWMQEIDRINEASQAFEVFIGVAGTTGAGKRTILNMLLEIPELLPSSNSEAATSLVFRSREDVAKDIKHLFSLVQERRQLDERGENDIDEEYNHMEEEAEMQSAIAEGFNKVKAIWGYDEEAAGAMSPEELLSSKPEVLQLLGTTKTIHSQDAEQFAEHVKPYLDSSENVQGFRAWPLITEVRLFVKAPFLKNGIVLVDLPGLSDAVESRDQVANRYSQKLEITAIVAPARRAIDEKTGVQLMSDYQTLRMQLDGRYHWKSFCVVELRSKLDHGHEKVKTLNPFKQIDDARKQCKREAGRAATRWSFKEPENKASTVRMHWLTFDAILKRGGGPYYSKAREKREYNVLEAMAVAILSNKNVLEGWNTTFRVEIPSAETPIMEGIEKVWETFLTELRAHMKAAAAPETPETPPAPHVEESIQLMRGIKTELRQRVHGALKRLSECSSEVHPEFLGSLRSQLAPAFEDSRQFLGKEHYDKRRRYLYDRVREQSEGMFTAGYERMQNKYQQNVARLPRASRDMVAFAGAKVRTQMTLMLGGLEGASGKEWAVADMQPSLQQRLQTAIMEWQMDWRFPKLDEACLGREEVGIPRELAGEAQAVVVKLEEPDSGEDRMVE</sequence>
<dbReference type="InterPro" id="IPR045063">
    <property type="entry name" value="Dynamin_N"/>
</dbReference>
<keyword evidence="4" id="KW-1185">Reference proteome</keyword>
<dbReference type="Proteomes" id="UP001305647">
    <property type="component" value="Unassembled WGS sequence"/>
</dbReference>
<evidence type="ECO:0000313" key="3">
    <source>
        <dbReference type="EMBL" id="KAK4105258.1"/>
    </source>
</evidence>
<dbReference type="EMBL" id="MU863625">
    <property type="protein sequence ID" value="KAK4105258.1"/>
    <property type="molecule type" value="Genomic_DNA"/>
</dbReference>
<comment type="caution">
    <text evidence="3">The sequence shown here is derived from an EMBL/GenBank/DDBJ whole genome shotgun (WGS) entry which is preliminary data.</text>
</comment>
<reference evidence="3" key="1">
    <citation type="journal article" date="2023" name="Mol. Phylogenet. Evol.">
        <title>Genome-scale phylogeny and comparative genomics of the fungal order Sordariales.</title>
        <authorList>
            <person name="Hensen N."/>
            <person name="Bonometti L."/>
            <person name="Westerberg I."/>
            <person name="Brannstrom I.O."/>
            <person name="Guillou S."/>
            <person name="Cros-Aarteil S."/>
            <person name="Calhoun S."/>
            <person name="Haridas S."/>
            <person name="Kuo A."/>
            <person name="Mondo S."/>
            <person name="Pangilinan J."/>
            <person name="Riley R."/>
            <person name="LaButti K."/>
            <person name="Andreopoulos B."/>
            <person name="Lipzen A."/>
            <person name="Chen C."/>
            <person name="Yan M."/>
            <person name="Daum C."/>
            <person name="Ng V."/>
            <person name="Clum A."/>
            <person name="Steindorff A."/>
            <person name="Ohm R.A."/>
            <person name="Martin F."/>
            <person name="Silar P."/>
            <person name="Natvig D.O."/>
            <person name="Lalanne C."/>
            <person name="Gautier V."/>
            <person name="Ament-Velasquez S.L."/>
            <person name="Kruys A."/>
            <person name="Hutchinson M.I."/>
            <person name="Powell A.J."/>
            <person name="Barry K."/>
            <person name="Miller A.N."/>
            <person name="Grigoriev I.V."/>
            <person name="Debuchy R."/>
            <person name="Gladieux P."/>
            <person name="Hiltunen Thoren M."/>
            <person name="Johannesson H."/>
        </authorList>
    </citation>
    <scope>NUCLEOTIDE SEQUENCE</scope>
    <source>
        <strain evidence="3">CBS 757.83</strain>
    </source>
</reference>
<dbReference type="AlphaFoldDB" id="A0AAN6Q7Z2"/>
<name>A0AAN6Q7Z2_9PEZI</name>
<dbReference type="PANTHER" id="PTHR36681:SF3">
    <property type="entry name" value="NUCLEAR GTPASE, GERMINAL CENTER-ASSOCIATED, TANDEM DUPLICATE 3"/>
    <property type="match status" value="1"/>
</dbReference>